<dbReference type="Gene3D" id="3.40.50.620">
    <property type="entry name" value="HUPs"/>
    <property type="match status" value="1"/>
</dbReference>
<keyword evidence="7 11" id="KW-0547">Nucleotide-binding</keyword>
<dbReference type="InterPro" id="IPR005248">
    <property type="entry name" value="NadD/NMNAT"/>
</dbReference>
<keyword evidence="8 11" id="KW-0067">ATP-binding</keyword>
<evidence type="ECO:0000256" key="1">
    <source>
        <dbReference type="ARBA" id="ARBA00002324"/>
    </source>
</evidence>
<evidence type="ECO:0000313" key="13">
    <source>
        <dbReference type="EMBL" id="APG63084.1"/>
    </source>
</evidence>
<dbReference type="KEGG" id="sphl:LPB140_10140"/>
<evidence type="ECO:0000256" key="2">
    <source>
        <dbReference type="ARBA" id="ARBA00005019"/>
    </source>
</evidence>
<dbReference type="GO" id="GO:0009435">
    <property type="term" value="P:NAD+ biosynthetic process"/>
    <property type="evidence" value="ECO:0007669"/>
    <property type="project" value="UniProtKB-UniRule"/>
</dbReference>
<evidence type="ECO:0000313" key="14">
    <source>
        <dbReference type="Proteomes" id="UP000242561"/>
    </source>
</evidence>
<dbReference type="GO" id="GO:0005524">
    <property type="term" value="F:ATP binding"/>
    <property type="evidence" value="ECO:0007669"/>
    <property type="project" value="UniProtKB-KW"/>
</dbReference>
<gene>
    <name evidence="11" type="primary">nadD</name>
    <name evidence="13" type="ORF">LPB140_10140</name>
</gene>
<dbReference type="PANTHER" id="PTHR39321:SF3">
    <property type="entry name" value="PHOSPHOPANTETHEINE ADENYLYLTRANSFERASE"/>
    <property type="match status" value="1"/>
</dbReference>
<sequence length="208" mass="23802">MPIGVMGGSFNPAHGGHRSISLFAINSLQLDAMWWLVSPGNPLKLGKDMAPLSARMASAQQQSRNSRIVATSIEKQFGTRYTVDTLRKLVAKYPKEQFIWVMGADNLEQFHQWKSWRNIARILPIAVIARPSYTGGAMTSPAMAWFRPYVRRSSHRKNWTKWSLPALVILRYKDDPRSATQIRRANPHWFDAYAKKQIRDSLLHISQI</sequence>
<comment type="catalytic activity">
    <reaction evidence="10 11">
        <text>nicotinate beta-D-ribonucleotide + ATP + H(+) = deamido-NAD(+) + diphosphate</text>
        <dbReference type="Rhea" id="RHEA:22860"/>
        <dbReference type="ChEBI" id="CHEBI:15378"/>
        <dbReference type="ChEBI" id="CHEBI:30616"/>
        <dbReference type="ChEBI" id="CHEBI:33019"/>
        <dbReference type="ChEBI" id="CHEBI:57502"/>
        <dbReference type="ChEBI" id="CHEBI:58437"/>
        <dbReference type="EC" id="2.7.7.18"/>
    </reaction>
</comment>
<comment type="pathway">
    <text evidence="2 11">Cofactor biosynthesis; NAD(+) biosynthesis; deamido-NAD(+) from nicotinate D-ribonucleotide: step 1/1.</text>
</comment>
<protein>
    <recommendedName>
        <fullName evidence="11">Probable nicotinate-nucleotide adenylyltransferase</fullName>
        <ecNumber evidence="11">2.7.7.18</ecNumber>
    </recommendedName>
    <alternativeName>
        <fullName evidence="11">Deamido-NAD(+) diphosphorylase</fullName>
    </alternativeName>
    <alternativeName>
        <fullName evidence="11">Deamido-NAD(+) pyrophosphorylase</fullName>
    </alternativeName>
    <alternativeName>
        <fullName evidence="11">Nicotinate mononucleotide adenylyltransferase</fullName>
        <shortName evidence="11">NaMN adenylyltransferase</shortName>
    </alternativeName>
</protein>
<dbReference type="AlphaFoldDB" id="A0A1L3JD77"/>
<keyword evidence="9 11" id="KW-0520">NAD</keyword>
<dbReference type="InterPro" id="IPR014729">
    <property type="entry name" value="Rossmann-like_a/b/a_fold"/>
</dbReference>
<dbReference type="Proteomes" id="UP000242561">
    <property type="component" value="Chromosome"/>
</dbReference>
<dbReference type="NCBIfam" id="NF000843">
    <property type="entry name" value="PRK00071.2-2"/>
    <property type="match status" value="1"/>
</dbReference>
<evidence type="ECO:0000256" key="6">
    <source>
        <dbReference type="ARBA" id="ARBA00022695"/>
    </source>
</evidence>
<dbReference type="EMBL" id="CP018154">
    <property type="protein sequence ID" value="APG63084.1"/>
    <property type="molecule type" value="Genomic_DNA"/>
</dbReference>
<dbReference type="UniPathway" id="UPA00253">
    <property type="reaction ID" value="UER00332"/>
</dbReference>
<evidence type="ECO:0000256" key="8">
    <source>
        <dbReference type="ARBA" id="ARBA00022840"/>
    </source>
</evidence>
<name>A0A1L3JD77_9SPHN</name>
<proteinExistence type="inferred from homology"/>
<dbReference type="PANTHER" id="PTHR39321">
    <property type="entry name" value="NICOTINATE-NUCLEOTIDE ADENYLYLTRANSFERASE-RELATED"/>
    <property type="match status" value="1"/>
</dbReference>
<evidence type="ECO:0000256" key="9">
    <source>
        <dbReference type="ARBA" id="ARBA00023027"/>
    </source>
</evidence>
<dbReference type="EC" id="2.7.7.18" evidence="11"/>
<feature type="domain" description="Cytidyltransferase-like" evidence="12">
    <location>
        <begin position="5"/>
        <end position="184"/>
    </location>
</feature>
<keyword evidence="4 11" id="KW-0662">Pyridine nucleotide biosynthesis</keyword>
<keyword evidence="6 11" id="KW-0548">Nucleotidyltransferase</keyword>
<organism evidence="13 14">
    <name type="scientific">Sphingorhabdus lutea</name>
    <dbReference type="NCBI Taxonomy" id="1913578"/>
    <lineage>
        <taxon>Bacteria</taxon>
        <taxon>Pseudomonadati</taxon>
        <taxon>Pseudomonadota</taxon>
        <taxon>Alphaproteobacteria</taxon>
        <taxon>Sphingomonadales</taxon>
        <taxon>Sphingomonadaceae</taxon>
        <taxon>Sphingorhabdus</taxon>
    </lineage>
</organism>
<dbReference type="STRING" id="1913578.LPB140_10140"/>
<evidence type="ECO:0000256" key="4">
    <source>
        <dbReference type="ARBA" id="ARBA00022642"/>
    </source>
</evidence>
<evidence type="ECO:0000256" key="7">
    <source>
        <dbReference type="ARBA" id="ARBA00022741"/>
    </source>
</evidence>
<dbReference type="GO" id="GO:0004515">
    <property type="term" value="F:nicotinate-nucleotide adenylyltransferase activity"/>
    <property type="evidence" value="ECO:0007669"/>
    <property type="project" value="UniProtKB-UniRule"/>
</dbReference>
<dbReference type="SUPFAM" id="SSF52374">
    <property type="entry name" value="Nucleotidylyl transferase"/>
    <property type="match status" value="1"/>
</dbReference>
<reference evidence="13 14" key="1">
    <citation type="submission" date="2016-11" db="EMBL/GenBank/DDBJ databases">
        <title>Sphingorhabdus sp. LPB0140, isolated from marine environment.</title>
        <authorList>
            <person name="Kim E."/>
            <person name="Yi H."/>
        </authorList>
    </citation>
    <scope>NUCLEOTIDE SEQUENCE [LARGE SCALE GENOMIC DNA]</scope>
    <source>
        <strain evidence="13 14">LPB0140</strain>
    </source>
</reference>
<evidence type="ECO:0000256" key="3">
    <source>
        <dbReference type="ARBA" id="ARBA00009014"/>
    </source>
</evidence>
<comment type="similarity">
    <text evidence="3 11">Belongs to the NadD family.</text>
</comment>
<accession>A0A1L3JD77</accession>
<evidence type="ECO:0000256" key="10">
    <source>
        <dbReference type="ARBA" id="ARBA00048721"/>
    </source>
</evidence>
<keyword evidence="14" id="KW-1185">Reference proteome</keyword>
<dbReference type="CDD" id="cd02165">
    <property type="entry name" value="NMNAT"/>
    <property type="match status" value="1"/>
</dbReference>
<dbReference type="Pfam" id="PF01467">
    <property type="entry name" value="CTP_transf_like"/>
    <property type="match status" value="1"/>
</dbReference>
<dbReference type="HAMAP" id="MF_00244">
    <property type="entry name" value="NaMN_adenylyltr"/>
    <property type="match status" value="1"/>
</dbReference>
<comment type="function">
    <text evidence="1 11">Catalyzes the reversible adenylation of nicotinate mononucleotide (NaMN) to nicotinic acid adenine dinucleotide (NaAD).</text>
</comment>
<evidence type="ECO:0000256" key="5">
    <source>
        <dbReference type="ARBA" id="ARBA00022679"/>
    </source>
</evidence>
<dbReference type="InterPro" id="IPR004821">
    <property type="entry name" value="Cyt_trans-like"/>
</dbReference>
<evidence type="ECO:0000256" key="11">
    <source>
        <dbReference type="HAMAP-Rule" id="MF_00244"/>
    </source>
</evidence>
<keyword evidence="5 11" id="KW-0808">Transferase</keyword>
<dbReference type="OrthoDB" id="5295945at2"/>
<evidence type="ECO:0000259" key="12">
    <source>
        <dbReference type="Pfam" id="PF01467"/>
    </source>
</evidence>